<accession>A0A9P7XVI3</accession>
<dbReference type="AlphaFoldDB" id="A0A9P7XVI3"/>
<feature type="region of interest" description="Disordered" evidence="7">
    <location>
        <begin position="83"/>
        <end position="115"/>
    </location>
</feature>
<dbReference type="Pfam" id="PF04042">
    <property type="entry name" value="DNA_pol_E_B"/>
    <property type="match status" value="1"/>
</dbReference>
<keyword evidence="5 6" id="KW-0539">Nucleus</keyword>
<dbReference type="PIRSF" id="PIRSF018300">
    <property type="entry name" value="DNA_pol_alph_2"/>
    <property type="match status" value="1"/>
</dbReference>
<comment type="function">
    <text evidence="6">Accessory subunit of the DNA polymerase alpha complex (also known as the alpha DNA polymerase-primase complex) which plays an essential role in the initiation of DNA synthesis.</text>
</comment>
<dbReference type="Proteomes" id="UP000707451">
    <property type="component" value="Unassembled WGS sequence"/>
</dbReference>
<dbReference type="Gene3D" id="3.60.21.60">
    <property type="match status" value="2"/>
</dbReference>
<feature type="compositionally biased region" description="Polar residues" evidence="7">
    <location>
        <begin position="83"/>
        <end position="99"/>
    </location>
</feature>
<keyword evidence="10" id="KW-0548">Nucleotidyltransferase</keyword>
<dbReference type="Pfam" id="PF22062">
    <property type="entry name" value="OB_DPOA2"/>
    <property type="match status" value="1"/>
</dbReference>
<evidence type="ECO:0000256" key="2">
    <source>
        <dbReference type="ARBA" id="ARBA00007299"/>
    </source>
</evidence>
<sequence>MNQELELIDVFGNTLATNPSALAECVGLLRIYRIEPGTLHSKWEAYIMNAISSTRDEDDGSMTAAHLEGFKNHLRRTLEKKAQQSIQRHAQSTSGSSFATPKKAQLKSRFPGSTSQASRVFNDMEIDQNDQLPTPSSKQFALRKNMSETEETLHSHLKLRTEPSRAGSEYRSTVTMITTIKPYRYMFDKITDKGEALDDRIDAFADIYRRSYPDTEFRNPAYPSQSAVTVVGRICSDANEGKANEQSLLLETSRSFGSGARVKLDIMEVPGYSFFPGQIVVLSGLNSYGSVFAVTRVHELPAIEMAGASPADLEDFQYKRMAGQPMKMIVAAGPYTLSDNLLFEPFAALMEHVSTERPDILLLMGPFVSSTHPLIVSGDIDMMPEAYFAKYISALLAKHQDRYPKEMQILLVPSLQDVIHETLVLPQPGFEHPRALGLPAGTYCLPNPAQFTINEMVFAVNTADILMHLNGDEIARNPGRTDRMSRLSKYIVEQRNLHPVYPGLASDPDSGVDSSQFDLLDLKVCPDVLILPSKLKHFAKTVDNVIVINPNQLSKMQSGGTFAKLTIHPIPEGVLSDAVMMMDEDDEQTMRSFHRVQERCRVDLVRV</sequence>
<keyword evidence="10" id="KW-0808">Transferase</keyword>
<dbReference type="PANTHER" id="PTHR23061:SF12">
    <property type="entry name" value="DNA POLYMERASE ALPHA SUBUNIT B"/>
    <property type="match status" value="1"/>
</dbReference>
<dbReference type="InterPro" id="IPR054300">
    <property type="entry name" value="OB_DPOA2"/>
</dbReference>
<comment type="similarity">
    <text evidence="2 6">Belongs to the DNA polymerase alpha subunit B family.</text>
</comment>
<feature type="domain" description="DNA polymerase alpha/delta/epsilon subunit B" evidence="8">
    <location>
        <begin position="329"/>
        <end position="540"/>
    </location>
</feature>
<evidence type="ECO:0000259" key="8">
    <source>
        <dbReference type="Pfam" id="PF04042"/>
    </source>
</evidence>
<comment type="caution">
    <text evidence="10">The sequence shown here is derived from an EMBL/GenBank/DDBJ whole genome shotgun (WGS) entry which is preliminary data.</text>
</comment>
<keyword evidence="11" id="KW-1185">Reference proteome</keyword>
<evidence type="ECO:0000256" key="4">
    <source>
        <dbReference type="ARBA" id="ARBA00022705"/>
    </source>
</evidence>
<evidence type="ECO:0000256" key="7">
    <source>
        <dbReference type="SAM" id="MobiDB-lite"/>
    </source>
</evidence>
<dbReference type="GO" id="GO:0003887">
    <property type="term" value="F:DNA-directed DNA polymerase activity"/>
    <property type="evidence" value="ECO:0007669"/>
    <property type="project" value="UniProtKB-KW"/>
</dbReference>
<keyword evidence="10" id="KW-0239">DNA-directed DNA polymerase</keyword>
<organism evidence="10 11">
    <name type="scientific">Linnemannia hyalina</name>
    <dbReference type="NCBI Taxonomy" id="64524"/>
    <lineage>
        <taxon>Eukaryota</taxon>
        <taxon>Fungi</taxon>
        <taxon>Fungi incertae sedis</taxon>
        <taxon>Mucoromycota</taxon>
        <taxon>Mortierellomycotina</taxon>
        <taxon>Mortierellomycetes</taxon>
        <taxon>Mortierellales</taxon>
        <taxon>Mortierellaceae</taxon>
        <taxon>Linnemannia</taxon>
    </lineage>
</organism>
<proteinExistence type="inferred from homology"/>
<name>A0A9P7XVI3_9FUNG</name>
<dbReference type="EMBL" id="JAHRHY010000007">
    <property type="protein sequence ID" value="KAG9067907.1"/>
    <property type="molecule type" value="Genomic_DNA"/>
</dbReference>
<evidence type="ECO:0000256" key="3">
    <source>
        <dbReference type="ARBA" id="ARBA00018596"/>
    </source>
</evidence>
<evidence type="ECO:0000313" key="11">
    <source>
        <dbReference type="Proteomes" id="UP000707451"/>
    </source>
</evidence>
<comment type="subcellular location">
    <subcellularLocation>
        <location evidence="1 6">Nucleus</location>
    </subcellularLocation>
</comment>
<dbReference type="InterPro" id="IPR016722">
    <property type="entry name" value="DNA_pol_alpha_bsu"/>
</dbReference>
<dbReference type="OrthoDB" id="336885at2759"/>
<evidence type="ECO:0000313" key="10">
    <source>
        <dbReference type="EMBL" id="KAG9067907.1"/>
    </source>
</evidence>
<evidence type="ECO:0000256" key="6">
    <source>
        <dbReference type="PIRNR" id="PIRNR018300"/>
    </source>
</evidence>
<feature type="domain" description="DNA polymerase alpha subunit B OB" evidence="9">
    <location>
        <begin position="195"/>
        <end position="300"/>
    </location>
</feature>
<evidence type="ECO:0000259" key="9">
    <source>
        <dbReference type="Pfam" id="PF22062"/>
    </source>
</evidence>
<reference evidence="10" key="1">
    <citation type="submission" date="2021-06" db="EMBL/GenBank/DDBJ databases">
        <title>Genome Sequence of Mortierella hyaline Strain SCG-10, a Cold-Adapted, Nitrate-Reducing Fungus Isolated from Soil in Minnesota, USA.</title>
        <authorList>
            <person name="Aldossari N."/>
        </authorList>
    </citation>
    <scope>NUCLEOTIDE SEQUENCE</scope>
    <source>
        <strain evidence="10">SCG-10</strain>
    </source>
</reference>
<dbReference type="InterPro" id="IPR007185">
    <property type="entry name" value="DNA_pol_a/d/e_bsu"/>
</dbReference>
<protein>
    <recommendedName>
        <fullName evidence="3 6">DNA polymerase alpha subunit B</fullName>
    </recommendedName>
</protein>
<dbReference type="GO" id="GO:0005658">
    <property type="term" value="C:alpha DNA polymerase:primase complex"/>
    <property type="evidence" value="ECO:0007669"/>
    <property type="project" value="TreeGrafter"/>
</dbReference>
<dbReference type="GO" id="GO:0006270">
    <property type="term" value="P:DNA replication initiation"/>
    <property type="evidence" value="ECO:0007669"/>
    <property type="project" value="TreeGrafter"/>
</dbReference>
<keyword evidence="4 6" id="KW-0235">DNA replication</keyword>
<evidence type="ECO:0000256" key="5">
    <source>
        <dbReference type="ARBA" id="ARBA00023242"/>
    </source>
</evidence>
<dbReference type="PANTHER" id="PTHR23061">
    <property type="entry name" value="DNA POLYMERASE 2 ALPHA 70 KDA SUBUNIT"/>
    <property type="match status" value="1"/>
</dbReference>
<gene>
    <name evidence="10" type="primary">POL12</name>
    <name evidence="10" type="ORF">KI688_011498</name>
</gene>
<dbReference type="GO" id="GO:0003677">
    <property type="term" value="F:DNA binding"/>
    <property type="evidence" value="ECO:0007669"/>
    <property type="project" value="InterPro"/>
</dbReference>
<evidence type="ECO:0000256" key="1">
    <source>
        <dbReference type="ARBA" id="ARBA00004123"/>
    </source>
</evidence>